<feature type="compositionally biased region" description="Basic and acidic residues" evidence="2">
    <location>
        <begin position="52"/>
        <end position="75"/>
    </location>
</feature>
<accession>A0A485KAW7</accession>
<evidence type="ECO:0000313" key="4">
    <source>
        <dbReference type="EMBL" id="VFT80669.1"/>
    </source>
</evidence>
<dbReference type="Proteomes" id="UP000332933">
    <property type="component" value="Unassembled WGS sequence"/>
</dbReference>
<feature type="compositionally biased region" description="Basic and acidic residues" evidence="2">
    <location>
        <begin position="82"/>
        <end position="117"/>
    </location>
</feature>
<feature type="compositionally biased region" description="Polar residues" evidence="2">
    <location>
        <begin position="1"/>
        <end position="19"/>
    </location>
</feature>
<dbReference type="AlphaFoldDB" id="A0A485KAW7"/>
<feature type="region of interest" description="Disordered" evidence="2">
    <location>
        <begin position="367"/>
        <end position="411"/>
    </location>
</feature>
<gene>
    <name evidence="4" type="primary">Aste57867_3506</name>
    <name evidence="3" type="ORF">As57867_003495</name>
    <name evidence="4" type="ORF">ASTE57867_3506</name>
</gene>
<name>A0A485KAW7_9STRA</name>
<proteinExistence type="predicted"/>
<reference evidence="4 5" key="1">
    <citation type="submission" date="2019-03" db="EMBL/GenBank/DDBJ databases">
        <authorList>
            <person name="Gaulin E."/>
            <person name="Dumas B."/>
        </authorList>
    </citation>
    <scope>NUCLEOTIDE SEQUENCE [LARGE SCALE GENOMIC DNA]</scope>
    <source>
        <strain evidence="4">CBS 568.67</strain>
    </source>
</reference>
<feature type="region of interest" description="Disordered" evidence="2">
    <location>
        <begin position="1"/>
        <end position="117"/>
    </location>
</feature>
<dbReference type="OrthoDB" id="74754at2759"/>
<dbReference type="EMBL" id="VJMH01000616">
    <property type="protein sequence ID" value="KAF0715222.1"/>
    <property type="molecule type" value="Genomic_DNA"/>
</dbReference>
<sequence length="411" mass="47318">MQQGATANVNRVSVSQGETATPCVKSVSSARRRESVSRLEMESGDEGDYRDDDFLPDEHHNRDERAVDAATRHDDDDSAGETCDRSDDEATKDDTKTELNKDQSPSKRQGAIDEHHRKTLAAKEMELRTLYRKIGVYRKANAVLKKELESFHNNDTLAQLENKAREKQLLIEKLTHDNKYLVNLQRTQAKRIEELESLKEHFPTKHHSIMEELRICKETYRMYKEREKAADERSAKLHQQVVDLTAKNKGLADKIKQHEQSQMSSHQTADAVEAEADGELAQLQQRVLTLEKNKRTEKAKYDRVLKTCQEQLDECKREMERFQQALLDKDKELRHQVVELKKLKRQLRELAVDTQTSQQLCHFLSQRGLDPTSSKPKAAVVPMPPPPSSEKRPAQPTRIQKPKPTKMDSLI</sequence>
<evidence type="ECO:0000256" key="1">
    <source>
        <dbReference type="SAM" id="Coils"/>
    </source>
</evidence>
<protein>
    <submittedName>
        <fullName evidence="4">Aste57867_3506 protein</fullName>
    </submittedName>
</protein>
<dbReference type="EMBL" id="CAADRA010000616">
    <property type="protein sequence ID" value="VFT80669.1"/>
    <property type="molecule type" value="Genomic_DNA"/>
</dbReference>
<organism evidence="4 5">
    <name type="scientific">Aphanomyces stellatus</name>
    <dbReference type="NCBI Taxonomy" id="120398"/>
    <lineage>
        <taxon>Eukaryota</taxon>
        <taxon>Sar</taxon>
        <taxon>Stramenopiles</taxon>
        <taxon>Oomycota</taxon>
        <taxon>Saprolegniomycetes</taxon>
        <taxon>Saprolegniales</taxon>
        <taxon>Verrucalvaceae</taxon>
        <taxon>Aphanomyces</taxon>
    </lineage>
</organism>
<keyword evidence="1" id="KW-0175">Coiled coil</keyword>
<evidence type="ECO:0000313" key="3">
    <source>
        <dbReference type="EMBL" id="KAF0715222.1"/>
    </source>
</evidence>
<evidence type="ECO:0000256" key="2">
    <source>
        <dbReference type="SAM" id="MobiDB-lite"/>
    </source>
</evidence>
<feature type="compositionally biased region" description="Basic and acidic residues" evidence="2">
    <location>
        <begin position="31"/>
        <end position="41"/>
    </location>
</feature>
<feature type="compositionally biased region" description="Acidic residues" evidence="2">
    <location>
        <begin position="42"/>
        <end position="51"/>
    </location>
</feature>
<keyword evidence="5" id="KW-1185">Reference proteome</keyword>
<reference evidence="3" key="2">
    <citation type="submission" date="2019-06" db="EMBL/GenBank/DDBJ databases">
        <title>Genomics analysis of Aphanomyces spp. identifies a new class of oomycete effector associated with host adaptation.</title>
        <authorList>
            <person name="Gaulin E."/>
        </authorList>
    </citation>
    <scope>NUCLEOTIDE SEQUENCE</scope>
    <source>
        <strain evidence="3">CBS 578.67</strain>
    </source>
</reference>
<feature type="coiled-coil region" evidence="1">
    <location>
        <begin position="241"/>
        <end position="353"/>
    </location>
</feature>
<evidence type="ECO:0000313" key="5">
    <source>
        <dbReference type="Proteomes" id="UP000332933"/>
    </source>
</evidence>